<dbReference type="Pfam" id="PF13180">
    <property type="entry name" value="PDZ_2"/>
    <property type="match status" value="1"/>
</dbReference>
<keyword evidence="1 5" id="KW-0645">Protease</keyword>
<dbReference type="Gene3D" id="2.30.42.10">
    <property type="match status" value="1"/>
</dbReference>
<sequence>MWKQKFLIAIIIQLCAIATVSAQPKPGTAVQLQAGVSGAIAKGYPASVLMWEVDAVSHTRQSAQFSGVVISKEGQILSAAHVVMPGKSYQVMFPDGRQCFAKGLGRIAIPPTFMQPDAAMLQITDKGLWPFAEMGWSSSLNVNQPCISIAYPESLEQRKPTVRYGRISELRNKYGFLQSTCVMEPGDSGGPLFDLLGRVIGIHSGIEVSENVNYEIPIDTYRKYFSALGDAKNFASLPADTNIVGKDSLSTGIQQVSIATEMLKTQKQLAASFVRISSIVDGQKQEILGTLFSSDTFSPNHAVARQLLISKSSMVGDTPMITSGNGKTFKGIVLKRNRANDLVVIAITKKIRQGVTLTYNSEDIIAFQDLGKQLISPRPDSSSLTGILGSMLINLPKKTSYGYIGATTGFKGNKLVFTFIQPGKAAAIGGLLTDDIVDAVDGHLVADELDFVRAIGKYSAGDTTTVTVTRGGQKLEIRIVLHYPPLRTGNHPAERFAGGKSIKRDGFEQVVVQDARIKPNECGGPVFDTDGSLIGINIARLSRTSTVIIPVSNIKKILSRLLR</sequence>
<accession>A0A4Y8S2T3</accession>
<dbReference type="PANTHER" id="PTHR43343:SF3">
    <property type="entry name" value="PROTEASE DO-LIKE 8, CHLOROPLASTIC"/>
    <property type="match status" value="1"/>
</dbReference>
<feature type="signal peptide" evidence="3">
    <location>
        <begin position="1"/>
        <end position="22"/>
    </location>
</feature>
<feature type="domain" description="PDZ" evidence="4">
    <location>
        <begin position="403"/>
        <end position="479"/>
    </location>
</feature>
<dbReference type="RefSeq" id="WP_133236546.1">
    <property type="nucleotide sequence ID" value="NZ_SOZE01000048.1"/>
</dbReference>
<dbReference type="InterPro" id="IPR036034">
    <property type="entry name" value="PDZ_sf"/>
</dbReference>
<dbReference type="OrthoDB" id="728837at2"/>
<keyword evidence="2" id="KW-0378">Hydrolase</keyword>
<evidence type="ECO:0000256" key="3">
    <source>
        <dbReference type="SAM" id="SignalP"/>
    </source>
</evidence>
<evidence type="ECO:0000313" key="5">
    <source>
        <dbReference type="EMBL" id="TFF33338.1"/>
    </source>
</evidence>
<gene>
    <name evidence="5" type="ORF">E2R66_26440</name>
</gene>
<dbReference type="Proteomes" id="UP000297540">
    <property type="component" value="Unassembled WGS sequence"/>
</dbReference>
<dbReference type="EMBL" id="SOZE01000048">
    <property type="protein sequence ID" value="TFF33338.1"/>
    <property type="molecule type" value="Genomic_DNA"/>
</dbReference>
<dbReference type="GO" id="GO:0006508">
    <property type="term" value="P:proteolysis"/>
    <property type="evidence" value="ECO:0007669"/>
    <property type="project" value="UniProtKB-KW"/>
</dbReference>
<name>A0A4Y8S2T3_9SPHI</name>
<evidence type="ECO:0000259" key="4">
    <source>
        <dbReference type="Pfam" id="PF13180"/>
    </source>
</evidence>
<dbReference type="AlphaFoldDB" id="A0A4Y8S2T3"/>
<organism evidence="5 6">
    <name type="scientific">Mucilaginibacter psychrotolerans</name>
    <dbReference type="NCBI Taxonomy" id="1524096"/>
    <lineage>
        <taxon>Bacteria</taxon>
        <taxon>Pseudomonadati</taxon>
        <taxon>Bacteroidota</taxon>
        <taxon>Sphingobacteriia</taxon>
        <taxon>Sphingobacteriales</taxon>
        <taxon>Sphingobacteriaceae</taxon>
        <taxon>Mucilaginibacter</taxon>
    </lineage>
</organism>
<evidence type="ECO:0000313" key="6">
    <source>
        <dbReference type="Proteomes" id="UP000297540"/>
    </source>
</evidence>
<keyword evidence="3" id="KW-0732">Signal</keyword>
<evidence type="ECO:0000256" key="2">
    <source>
        <dbReference type="ARBA" id="ARBA00022801"/>
    </source>
</evidence>
<evidence type="ECO:0000256" key="1">
    <source>
        <dbReference type="ARBA" id="ARBA00022670"/>
    </source>
</evidence>
<reference evidence="5 6" key="1">
    <citation type="journal article" date="2017" name="Int. J. Syst. Evol. Microbiol.">
        <title>Mucilaginibacterpsychrotolerans sp. nov., isolated from peatlands.</title>
        <authorList>
            <person name="Deng Y."/>
            <person name="Shen L."/>
            <person name="Xu B."/>
            <person name="Liu Y."/>
            <person name="Gu Z."/>
            <person name="Liu H."/>
            <person name="Zhou Y."/>
        </authorList>
    </citation>
    <scope>NUCLEOTIDE SEQUENCE [LARGE SCALE GENOMIC DNA]</scope>
    <source>
        <strain evidence="5 6">NH7-4</strain>
    </source>
</reference>
<comment type="caution">
    <text evidence="5">The sequence shown here is derived from an EMBL/GenBank/DDBJ whole genome shotgun (WGS) entry which is preliminary data.</text>
</comment>
<dbReference type="GO" id="GO:0008233">
    <property type="term" value="F:peptidase activity"/>
    <property type="evidence" value="ECO:0007669"/>
    <property type="project" value="UniProtKB-KW"/>
</dbReference>
<dbReference type="SUPFAM" id="SSF50494">
    <property type="entry name" value="Trypsin-like serine proteases"/>
    <property type="match status" value="2"/>
</dbReference>
<dbReference type="InterPro" id="IPR001478">
    <property type="entry name" value="PDZ"/>
</dbReference>
<feature type="chain" id="PRO_5021271912" evidence="3">
    <location>
        <begin position="23"/>
        <end position="563"/>
    </location>
</feature>
<dbReference type="InterPro" id="IPR051201">
    <property type="entry name" value="Chloro_Bact_Ser_Proteases"/>
</dbReference>
<dbReference type="Gene3D" id="2.40.10.120">
    <property type="match status" value="2"/>
</dbReference>
<dbReference type="InterPro" id="IPR009003">
    <property type="entry name" value="Peptidase_S1_PA"/>
</dbReference>
<dbReference type="PANTHER" id="PTHR43343">
    <property type="entry name" value="PEPTIDASE S12"/>
    <property type="match status" value="1"/>
</dbReference>
<dbReference type="SUPFAM" id="SSF50156">
    <property type="entry name" value="PDZ domain-like"/>
    <property type="match status" value="1"/>
</dbReference>
<dbReference type="Pfam" id="PF13365">
    <property type="entry name" value="Trypsin_2"/>
    <property type="match status" value="1"/>
</dbReference>
<protein>
    <submittedName>
        <fullName evidence="5">Serine protease</fullName>
    </submittedName>
</protein>
<keyword evidence="6" id="KW-1185">Reference proteome</keyword>
<proteinExistence type="predicted"/>